<reference evidence="2 3" key="1">
    <citation type="submission" date="2018-07" db="EMBL/GenBank/DDBJ databases">
        <title>Genomic Encyclopedia of Type Strains, Phase III (KMG-III): the genomes of soil and plant-associated and newly described type strains.</title>
        <authorList>
            <person name="Whitman W."/>
        </authorList>
    </citation>
    <scope>NUCLEOTIDE SEQUENCE [LARGE SCALE GENOMIC DNA]</scope>
    <source>
        <strain evidence="2 3">CECT 8575</strain>
    </source>
</reference>
<evidence type="ECO:0000313" key="3">
    <source>
        <dbReference type="Proteomes" id="UP000253495"/>
    </source>
</evidence>
<evidence type="ECO:0000256" key="1">
    <source>
        <dbReference type="SAM" id="MobiDB-lite"/>
    </source>
</evidence>
<accession>A0A368VGC5</accession>
<evidence type="ECO:0000313" key="2">
    <source>
        <dbReference type="EMBL" id="RCW39703.1"/>
    </source>
</evidence>
<comment type="caution">
    <text evidence="2">The sequence shown here is derived from an EMBL/GenBank/DDBJ whole genome shotgun (WGS) entry which is preliminary data.</text>
</comment>
<organism evidence="2 3">
    <name type="scientific">Halopolyspora algeriensis</name>
    <dbReference type="NCBI Taxonomy" id="1500506"/>
    <lineage>
        <taxon>Bacteria</taxon>
        <taxon>Bacillati</taxon>
        <taxon>Actinomycetota</taxon>
        <taxon>Actinomycetes</taxon>
        <taxon>Actinomycetes incertae sedis</taxon>
        <taxon>Halopolyspora</taxon>
    </lineage>
</organism>
<name>A0A368VGC5_9ACTN</name>
<protein>
    <submittedName>
        <fullName evidence="2">Uncharacterized protein</fullName>
    </submittedName>
</protein>
<dbReference type="AlphaFoldDB" id="A0A368VGC5"/>
<dbReference type="EMBL" id="QPJC01000015">
    <property type="protein sequence ID" value="RCW39703.1"/>
    <property type="molecule type" value="Genomic_DNA"/>
</dbReference>
<sequence>MDRGTSMNVEPFLAGETAGALTIATTIESTCVPCPAIPGTPRITEGYEKHHGARPLDQLPAAHPKYLLDGAEPSEDVATLLTSRHRRLVEMHTGHRPMRAQPREPARISLDAVRQ</sequence>
<feature type="region of interest" description="Disordered" evidence="1">
    <location>
        <begin position="91"/>
        <end position="115"/>
    </location>
</feature>
<proteinExistence type="predicted"/>
<keyword evidence="3" id="KW-1185">Reference proteome</keyword>
<gene>
    <name evidence="2" type="ORF">DFQ14_11579</name>
</gene>
<dbReference type="Proteomes" id="UP000253495">
    <property type="component" value="Unassembled WGS sequence"/>
</dbReference>